<accession>A0AAV5HZ21</accession>
<keyword evidence="1" id="KW-0175">Coiled coil</keyword>
<dbReference type="EMBL" id="BPVZ01000004">
    <property type="protein sequence ID" value="GKU90973.1"/>
    <property type="molecule type" value="Genomic_DNA"/>
</dbReference>
<gene>
    <name evidence="2" type="ORF">SLEP1_g4905</name>
</gene>
<name>A0AAV5HZ21_9ROSI</name>
<keyword evidence="3" id="KW-1185">Reference proteome</keyword>
<comment type="caution">
    <text evidence="2">The sequence shown here is derived from an EMBL/GenBank/DDBJ whole genome shotgun (WGS) entry which is preliminary data.</text>
</comment>
<evidence type="ECO:0000256" key="1">
    <source>
        <dbReference type="SAM" id="Coils"/>
    </source>
</evidence>
<evidence type="ECO:0000313" key="2">
    <source>
        <dbReference type="EMBL" id="GKU90973.1"/>
    </source>
</evidence>
<protein>
    <submittedName>
        <fullName evidence="2">Uncharacterized protein</fullName>
    </submittedName>
</protein>
<reference evidence="2 3" key="1">
    <citation type="journal article" date="2021" name="Commun. Biol.">
        <title>The genome of Shorea leprosula (Dipterocarpaceae) highlights the ecological relevance of drought in aseasonal tropical rainforests.</title>
        <authorList>
            <person name="Ng K.K.S."/>
            <person name="Kobayashi M.J."/>
            <person name="Fawcett J.A."/>
            <person name="Hatakeyama M."/>
            <person name="Paape T."/>
            <person name="Ng C.H."/>
            <person name="Ang C.C."/>
            <person name="Tnah L.H."/>
            <person name="Lee C.T."/>
            <person name="Nishiyama T."/>
            <person name="Sese J."/>
            <person name="O'Brien M.J."/>
            <person name="Copetti D."/>
            <person name="Mohd Noor M.I."/>
            <person name="Ong R.C."/>
            <person name="Putra M."/>
            <person name="Sireger I.Z."/>
            <person name="Indrioko S."/>
            <person name="Kosugi Y."/>
            <person name="Izuno A."/>
            <person name="Isagi Y."/>
            <person name="Lee S.L."/>
            <person name="Shimizu K.K."/>
        </authorList>
    </citation>
    <scope>NUCLEOTIDE SEQUENCE [LARGE SCALE GENOMIC DNA]</scope>
    <source>
        <strain evidence="2">214</strain>
    </source>
</reference>
<feature type="coiled-coil region" evidence="1">
    <location>
        <begin position="2"/>
        <end position="36"/>
    </location>
</feature>
<dbReference type="Proteomes" id="UP001054252">
    <property type="component" value="Unassembled WGS sequence"/>
</dbReference>
<sequence length="92" mass="10118">MADEANVEKVALENRVENMENTLKELMASFQSLQATLVTRAPLTTIPLFEGNVPVANLPVATSALTLGKEPIQALDHDTSLFKALIREFESY</sequence>
<proteinExistence type="predicted"/>
<dbReference type="AlphaFoldDB" id="A0AAV5HZ21"/>
<evidence type="ECO:0000313" key="3">
    <source>
        <dbReference type="Proteomes" id="UP001054252"/>
    </source>
</evidence>
<organism evidence="2 3">
    <name type="scientific">Rubroshorea leprosula</name>
    <dbReference type="NCBI Taxonomy" id="152421"/>
    <lineage>
        <taxon>Eukaryota</taxon>
        <taxon>Viridiplantae</taxon>
        <taxon>Streptophyta</taxon>
        <taxon>Embryophyta</taxon>
        <taxon>Tracheophyta</taxon>
        <taxon>Spermatophyta</taxon>
        <taxon>Magnoliopsida</taxon>
        <taxon>eudicotyledons</taxon>
        <taxon>Gunneridae</taxon>
        <taxon>Pentapetalae</taxon>
        <taxon>rosids</taxon>
        <taxon>malvids</taxon>
        <taxon>Malvales</taxon>
        <taxon>Dipterocarpaceae</taxon>
        <taxon>Rubroshorea</taxon>
    </lineage>
</organism>